<keyword evidence="2" id="KW-1185">Reference proteome</keyword>
<proteinExistence type="predicted"/>
<dbReference type="Proteomes" id="UP001165101">
    <property type="component" value="Unassembled WGS sequence"/>
</dbReference>
<protein>
    <submittedName>
        <fullName evidence="1">Unnamed protein product</fullName>
    </submittedName>
</protein>
<accession>A0ACB5UDA5</accession>
<name>A0ACB5UDA5_CANBO</name>
<comment type="caution">
    <text evidence="1">The sequence shown here is derived from an EMBL/GenBank/DDBJ whole genome shotgun (WGS) entry which is preliminary data.</text>
</comment>
<evidence type="ECO:0000313" key="2">
    <source>
        <dbReference type="Proteomes" id="UP001165101"/>
    </source>
</evidence>
<organism evidence="1 2">
    <name type="scientific">Candida boidinii</name>
    <name type="common">Yeast</name>
    <dbReference type="NCBI Taxonomy" id="5477"/>
    <lineage>
        <taxon>Eukaryota</taxon>
        <taxon>Fungi</taxon>
        <taxon>Dikarya</taxon>
        <taxon>Ascomycota</taxon>
        <taxon>Saccharomycotina</taxon>
        <taxon>Pichiomycetes</taxon>
        <taxon>Pichiales</taxon>
        <taxon>Pichiaceae</taxon>
        <taxon>Ogataea</taxon>
        <taxon>Ogataea/Candida clade</taxon>
    </lineage>
</organism>
<gene>
    <name evidence="1" type="ORF">Cboi01_000668500</name>
</gene>
<reference evidence="1" key="1">
    <citation type="submission" date="2023-04" db="EMBL/GenBank/DDBJ databases">
        <title>Candida boidinii NBRC 1967.</title>
        <authorList>
            <person name="Ichikawa N."/>
            <person name="Sato H."/>
            <person name="Tonouchi N."/>
        </authorList>
    </citation>
    <scope>NUCLEOTIDE SEQUENCE</scope>
    <source>
        <strain evidence="1">NBRC 1967</strain>
    </source>
</reference>
<sequence length="100" mass="11746">MGKRKVKRSVELRHNKRLKEEDAKLNPSIFGRANNDDVDDVDVEEGYFEEEGESRNNKKSNQWDEQEQDYELKPRVLGKHYGDTEEGLIEGLPIRKADER</sequence>
<evidence type="ECO:0000313" key="1">
    <source>
        <dbReference type="EMBL" id="GMF06419.1"/>
    </source>
</evidence>
<dbReference type="EMBL" id="BSXV01008523">
    <property type="protein sequence ID" value="GMF06419.1"/>
    <property type="molecule type" value="Genomic_DNA"/>
</dbReference>